<reference evidence="4" key="1">
    <citation type="journal article" date="2021" name="Nat. Commun.">
        <title>Genetic determinants of endophytism in the Arabidopsis root mycobiome.</title>
        <authorList>
            <person name="Mesny F."/>
            <person name="Miyauchi S."/>
            <person name="Thiergart T."/>
            <person name="Pickel B."/>
            <person name="Atanasova L."/>
            <person name="Karlsson M."/>
            <person name="Huettel B."/>
            <person name="Barry K.W."/>
            <person name="Haridas S."/>
            <person name="Chen C."/>
            <person name="Bauer D."/>
            <person name="Andreopoulos W."/>
            <person name="Pangilinan J."/>
            <person name="LaButti K."/>
            <person name="Riley R."/>
            <person name="Lipzen A."/>
            <person name="Clum A."/>
            <person name="Drula E."/>
            <person name="Henrissat B."/>
            <person name="Kohler A."/>
            <person name="Grigoriev I.V."/>
            <person name="Martin F.M."/>
            <person name="Hacquard S."/>
        </authorList>
    </citation>
    <scope>NUCLEOTIDE SEQUENCE</scope>
    <source>
        <strain evidence="4">MPI-SDFR-AT-0120</strain>
    </source>
</reference>
<dbReference type="OrthoDB" id="2152029at2759"/>
<protein>
    <submittedName>
        <fullName evidence="4">Alpha/Beta hydrolase protein</fullName>
    </submittedName>
</protein>
<dbReference type="InterPro" id="IPR029058">
    <property type="entry name" value="AB_hydrolase_fold"/>
</dbReference>
<dbReference type="Pfam" id="PF07859">
    <property type="entry name" value="Abhydrolase_3"/>
    <property type="match status" value="1"/>
</dbReference>
<dbReference type="InterPro" id="IPR050300">
    <property type="entry name" value="GDXG_lipolytic_enzyme"/>
</dbReference>
<comment type="caution">
    <text evidence="4">The sequence shown here is derived from an EMBL/GenBank/DDBJ whole genome shotgun (WGS) entry which is preliminary data.</text>
</comment>
<accession>A0A8K0VT75</accession>
<evidence type="ECO:0000259" key="3">
    <source>
        <dbReference type="Pfam" id="PF07859"/>
    </source>
</evidence>
<keyword evidence="5" id="KW-1185">Reference proteome</keyword>
<comment type="similarity">
    <text evidence="1">Belongs to the 'GDXG' lipolytic enzyme family.</text>
</comment>
<evidence type="ECO:0000313" key="4">
    <source>
        <dbReference type="EMBL" id="KAH7074276.1"/>
    </source>
</evidence>
<dbReference type="EMBL" id="JAGMVJ010000021">
    <property type="protein sequence ID" value="KAH7074276.1"/>
    <property type="molecule type" value="Genomic_DNA"/>
</dbReference>
<name>A0A8K0VT75_9PLEO</name>
<dbReference type="PANTHER" id="PTHR48081:SF8">
    <property type="entry name" value="ALPHA_BETA HYDROLASE FOLD-3 DOMAIN-CONTAINING PROTEIN-RELATED"/>
    <property type="match status" value="1"/>
</dbReference>
<evidence type="ECO:0000256" key="2">
    <source>
        <dbReference type="ARBA" id="ARBA00022801"/>
    </source>
</evidence>
<evidence type="ECO:0000313" key="5">
    <source>
        <dbReference type="Proteomes" id="UP000813461"/>
    </source>
</evidence>
<keyword evidence="2 4" id="KW-0378">Hydrolase</keyword>
<sequence length="377" mass="41466">MAILAYHPFKGLYALAAIGFELARLPLFIVKYLTSYGRQHPEWSFRQALGVRLFFSFVYHAGTVQLPTPLPLTPGKEKERWVTFKPAKDELYKGPLRSNPDVNPAEIGGTWYPAPLTQGSDKSNIRVILHVHGGAFVIADGRTANSGSFAKRLLQHATATHVFCPQYRLSTLPASKTSNAFPAAIQDSLSAYLFLINDLKISPKDIVLSGDSAGGNAIIALLRYLEEYGAELGIPNPAAALLWSPWIDPSDMSGSYTHDNPNYNTDYLNTPLTHWGTLAYAGLPGVKAIQQPYVNTKLKPFKAGVPLWVNACGAEMLCDQIVEWYEKAKEVGNDVELHVEKIAPHDILLIADDMGFQKEGDNSATKAGEWLRSKIGE</sequence>
<dbReference type="PROSITE" id="PS01173">
    <property type="entry name" value="LIPASE_GDXG_HIS"/>
    <property type="match status" value="1"/>
</dbReference>
<dbReference type="InterPro" id="IPR002168">
    <property type="entry name" value="Lipase_GDXG_HIS_AS"/>
</dbReference>
<dbReference type="InterPro" id="IPR013094">
    <property type="entry name" value="AB_hydrolase_3"/>
</dbReference>
<evidence type="ECO:0000256" key="1">
    <source>
        <dbReference type="ARBA" id="ARBA00010515"/>
    </source>
</evidence>
<dbReference type="GO" id="GO:0016787">
    <property type="term" value="F:hydrolase activity"/>
    <property type="evidence" value="ECO:0007669"/>
    <property type="project" value="UniProtKB-KW"/>
</dbReference>
<dbReference type="Gene3D" id="3.40.50.1820">
    <property type="entry name" value="alpha/beta hydrolase"/>
    <property type="match status" value="1"/>
</dbReference>
<dbReference type="PANTHER" id="PTHR48081">
    <property type="entry name" value="AB HYDROLASE SUPERFAMILY PROTEIN C4A8.06C"/>
    <property type="match status" value="1"/>
</dbReference>
<gene>
    <name evidence="4" type="ORF">FB567DRAFT_192680</name>
</gene>
<organism evidence="4 5">
    <name type="scientific">Paraphoma chrysanthemicola</name>
    <dbReference type="NCBI Taxonomy" id="798071"/>
    <lineage>
        <taxon>Eukaryota</taxon>
        <taxon>Fungi</taxon>
        <taxon>Dikarya</taxon>
        <taxon>Ascomycota</taxon>
        <taxon>Pezizomycotina</taxon>
        <taxon>Dothideomycetes</taxon>
        <taxon>Pleosporomycetidae</taxon>
        <taxon>Pleosporales</taxon>
        <taxon>Pleosporineae</taxon>
        <taxon>Phaeosphaeriaceae</taxon>
        <taxon>Paraphoma</taxon>
    </lineage>
</organism>
<dbReference type="Proteomes" id="UP000813461">
    <property type="component" value="Unassembled WGS sequence"/>
</dbReference>
<dbReference type="AlphaFoldDB" id="A0A8K0VT75"/>
<dbReference type="SUPFAM" id="SSF53474">
    <property type="entry name" value="alpha/beta-Hydrolases"/>
    <property type="match status" value="1"/>
</dbReference>
<feature type="domain" description="Alpha/beta hydrolase fold-3" evidence="3">
    <location>
        <begin position="128"/>
        <end position="348"/>
    </location>
</feature>
<proteinExistence type="inferred from homology"/>